<dbReference type="InterPro" id="IPR040884">
    <property type="entry name" value="SLATT_1"/>
</dbReference>
<feature type="transmembrane region" description="Helical" evidence="2">
    <location>
        <begin position="46"/>
        <end position="65"/>
    </location>
</feature>
<evidence type="ECO:0000313" key="5">
    <source>
        <dbReference type="EMBL" id="PAP99148.1"/>
    </source>
</evidence>
<gene>
    <name evidence="5" type="ORF">CIT25_26930</name>
</gene>
<reference evidence="6" key="1">
    <citation type="submission" date="2017-08" db="EMBL/GenBank/DDBJ databases">
        <title>Mesorhizobium wenxinae sp. nov., a novel rhizobial species isolated from root nodules of chickpea (Cicer arietinum L.).</title>
        <authorList>
            <person name="Zhang J."/>
        </authorList>
    </citation>
    <scope>NUCLEOTIDE SEQUENCE [LARGE SCALE GENOMIC DNA]</scope>
    <source>
        <strain evidence="6">USDA 3392</strain>
    </source>
</reference>
<protein>
    <recommendedName>
        <fullName evidence="7">DUF4231 domain-containing protein</fullName>
    </recommendedName>
</protein>
<dbReference type="EMBL" id="NPKI01000036">
    <property type="protein sequence ID" value="PAP99148.1"/>
    <property type="molecule type" value="Genomic_DNA"/>
</dbReference>
<feature type="compositionally biased region" description="Polar residues" evidence="1">
    <location>
        <begin position="129"/>
        <end position="142"/>
    </location>
</feature>
<dbReference type="RefSeq" id="WP_095488148.1">
    <property type="nucleotide sequence ID" value="NZ_CP088151.1"/>
</dbReference>
<feature type="domain" description="SMODS and SLOG-associating 2TM effector" evidence="4">
    <location>
        <begin position="4"/>
        <end position="155"/>
    </location>
</feature>
<feature type="transmembrane region" description="Helical" evidence="2">
    <location>
        <begin position="183"/>
        <end position="204"/>
    </location>
</feature>
<dbReference type="AlphaFoldDB" id="A0AB36R3D5"/>
<dbReference type="InterPro" id="IPR041116">
    <property type="entry name" value="SLATT_3"/>
</dbReference>
<dbReference type="Proteomes" id="UP000216215">
    <property type="component" value="Unassembled WGS sequence"/>
</dbReference>
<evidence type="ECO:0008006" key="7">
    <source>
        <dbReference type="Google" id="ProtNLM"/>
    </source>
</evidence>
<keyword evidence="2" id="KW-0472">Membrane</keyword>
<evidence type="ECO:0000256" key="1">
    <source>
        <dbReference type="SAM" id="MobiDB-lite"/>
    </source>
</evidence>
<accession>A0AB36R3D5</accession>
<feature type="domain" description="SMODS and SLOG-associating 2TM effector" evidence="3">
    <location>
        <begin position="158"/>
        <end position="280"/>
    </location>
</feature>
<dbReference type="NCBIfam" id="NF033610">
    <property type="entry name" value="SLATT_3"/>
    <property type="match status" value="1"/>
</dbReference>
<evidence type="ECO:0000259" key="4">
    <source>
        <dbReference type="Pfam" id="PF18184"/>
    </source>
</evidence>
<feature type="compositionally biased region" description="Basic and acidic residues" evidence="1">
    <location>
        <begin position="144"/>
        <end position="153"/>
    </location>
</feature>
<evidence type="ECO:0000313" key="6">
    <source>
        <dbReference type="Proteomes" id="UP000216215"/>
    </source>
</evidence>
<sequence length="286" mass="32191">MKYPGLYNSADVASNEQQATFLRLIRAEYVLLFLASVLSLDLSSSKAYFGVYAAVFLCSMGVLIFRSVTKPEQVWYQARALAESVKTLTWRFAMRAQPFDDARAADARADFRKLMEDILDSNRHLGSALSGTDSASPQTTDEMMSIRDSPRKERKDLYLQRRICDQRKWYEKKARSNKRSAKVWMGLGIFAYALGFSFIVVRIADPAMPGWPTEPLIVIAASLIGWTQIKKFNELASAYTLTAHEIGLTADLITDANSDEAFSAAVNEAELAFSREHTQWVARQNN</sequence>
<evidence type="ECO:0000259" key="3">
    <source>
        <dbReference type="Pfam" id="PF18181"/>
    </source>
</evidence>
<dbReference type="Pfam" id="PF18181">
    <property type="entry name" value="SLATT_1"/>
    <property type="match status" value="1"/>
</dbReference>
<dbReference type="NCBIfam" id="NF033634">
    <property type="entry name" value="SLATT_1"/>
    <property type="match status" value="1"/>
</dbReference>
<feature type="region of interest" description="Disordered" evidence="1">
    <location>
        <begin position="125"/>
        <end position="153"/>
    </location>
</feature>
<keyword evidence="2" id="KW-1133">Transmembrane helix</keyword>
<name>A0AB36R3D5_9HYPH</name>
<keyword evidence="6" id="KW-1185">Reference proteome</keyword>
<keyword evidence="2" id="KW-0812">Transmembrane</keyword>
<comment type="caution">
    <text evidence="5">The sequence shown here is derived from an EMBL/GenBank/DDBJ whole genome shotgun (WGS) entry which is preliminary data.</text>
</comment>
<organism evidence="5 6">
    <name type="scientific">Mesorhizobium mediterraneum</name>
    <dbReference type="NCBI Taxonomy" id="43617"/>
    <lineage>
        <taxon>Bacteria</taxon>
        <taxon>Pseudomonadati</taxon>
        <taxon>Pseudomonadota</taxon>
        <taxon>Alphaproteobacteria</taxon>
        <taxon>Hyphomicrobiales</taxon>
        <taxon>Phyllobacteriaceae</taxon>
        <taxon>Mesorhizobium</taxon>
    </lineage>
</organism>
<dbReference type="Pfam" id="PF18184">
    <property type="entry name" value="SLATT_3"/>
    <property type="match status" value="1"/>
</dbReference>
<proteinExistence type="predicted"/>
<evidence type="ECO:0000256" key="2">
    <source>
        <dbReference type="SAM" id="Phobius"/>
    </source>
</evidence>